<evidence type="ECO:0000313" key="3">
    <source>
        <dbReference type="Proteomes" id="UP000002051"/>
    </source>
</evidence>
<dbReference type="HOGENOM" id="CLU_2691494_0_0_1"/>
<dbReference type="EMBL" id="CM001221">
    <property type="protein sequence ID" value="KEH27475.1"/>
    <property type="molecule type" value="Genomic_DNA"/>
</dbReference>
<dbReference type="Proteomes" id="UP000002051">
    <property type="component" value="Chromosome 5"/>
</dbReference>
<accession>A0A072UNQ8</accession>
<reference evidence="1 3" key="2">
    <citation type="journal article" date="2014" name="BMC Genomics">
        <title>An improved genome release (version Mt4.0) for the model legume Medicago truncatula.</title>
        <authorList>
            <person name="Tang H."/>
            <person name="Krishnakumar V."/>
            <person name="Bidwell S."/>
            <person name="Rosen B."/>
            <person name="Chan A."/>
            <person name="Zhou S."/>
            <person name="Gentzbittel L."/>
            <person name="Childs K.L."/>
            <person name="Yandell M."/>
            <person name="Gundlach H."/>
            <person name="Mayer K.F."/>
            <person name="Schwartz D.C."/>
            <person name="Town C.D."/>
        </authorList>
    </citation>
    <scope>GENOME REANNOTATION</scope>
    <source>
        <strain evidence="1">A17</strain>
        <strain evidence="2 3">cv. Jemalong A17</strain>
    </source>
</reference>
<gene>
    <name evidence="1" type="ordered locus">MTR_5g013345</name>
</gene>
<proteinExistence type="predicted"/>
<dbReference type="EnsemblPlants" id="KEH27475">
    <property type="protein sequence ID" value="KEH27475"/>
    <property type="gene ID" value="MTR_5g013345"/>
</dbReference>
<reference evidence="2" key="3">
    <citation type="submission" date="2015-04" db="UniProtKB">
        <authorList>
            <consortium name="EnsemblPlants"/>
        </authorList>
    </citation>
    <scope>IDENTIFICATION</scope>
    <source>
        <strain evidence="2">cv. Jemalong A17</strain>
    </source>
</reference>
<organism evidence="1 3">
    <name type="scientific">Medicago truncatula</name>
    <name type="common">Barrel medic</name>
    <name type="synonym">Medicago tribuloides</name>
    <dbReference type="NCBI Taxonomy" id="3880"/>
    <lineage>
        <taxon>Eukaryota</taxon>
        <taxon>Viridiplantae</taxon>
        <taxon>Streptophyta</taxon>
        <taxon>Embryophyta</taxon>
        <taxon>Tracheophyta</taxon>
        <taxon>Spermatophyta</taxon>
        <taxon>Magnoliopsida</taxon>
        <taxon>eudicotyledons</taxon>
        <taxon>Gunneridae</taxon>
        <taxon>Pentapetalae</taxon>
        <taxon>rosids</taxon>
        <taxon>fabids</taxon>
        <taxon>Fabales</taxon>
        <taxon>Fabaceae</taxon>
        <taxon>Papilionoideae</taxon>
        <taxon>50 kb inversion clade</taxon>
        <taxon>NPAAA clade</taxon>
        <taxon>Hologalegina</taxon>
        <taxon>IRL clade</taxon>
        <taxon>Trifolieae</taxon>
        <taxon>Medicago</taxon>
    </lineage>
</organism>
<protein>
    <submittedName>
        <fullName evidence="1 2">Uncharacterized protein</fullName>
    </submittedName>
</protein>
<name>A0A072UNQ8_MEDTR</name>
<evidence type="ECO:0000313" key="1">
    <source>
        <dbReference type="EMBL" id="KEH27475.1"/>
    </source>
</evidence>
<evidence type="ECO:0000313" key="2">
    <source>
        <dbReference type="EnsemblPlants" id="KEH27475"/>
    </source>
</evidence>
<keyword evidence="3" id="KW-1185">Reference proteome</keyword>
<dbReference type="AlphaFoldDB" id="A0A072UNQ8"/>
<sequence length="74" mass="8637">MSLGVGFDHVCLVRKLQNKKRRRVKKKMIRPCLLCVSQHIKHAALLTSTIMSKAKCEAIPPLSPLWLFRERRLR</sequence>
<reference evidence="1 3" key="1">
    <citation type="journal article" date="2011" name="Nature">
        <title>The Medicago genome provides insight into the evolution of rhizobial symbioses.</title>
        <authorList>
            <person name="Young N.D."/>
            <person name="Debelle F."/>
            <person name="Oldroyd G.E."/>
            <person name="Geurts R."/>
            <person name="Cannon S.B."/>
            <person name="Udvardi M.K."/>
            <person name="Benedito V.A."/>
            <person name="Mayer K.F."/>
            <person name="Gouzy J."/>
            <person name="Schoof H."/>
            <person name="Van de Peer Y."/>
            <person name="Proost S."/>
            <person name="Cook D.R."/>
            <person name="Meyers B.C."/>
            <person name="Spannagl M."/>
            <person name="Cheung F."/>
            <person name="De Mita S."/>
            <person name="Krishnakumar V."/>
            <person name="Gundlach H."/>
            <person name="Zhou S."/>
            <person name="Mudge J."/>
            <person name="Bharti A.K."/>
            <person name="Murray J.D."/>
            <person name="Naoumkina M.A."/>
            <person name="Rosen B."/>
            <person name="Silverstein K.A."/>
            <person name="Tang H."/>
            <person name="Rombauts S."/>
            <person name="Zhao P.X."/>
            <person name="Zhou P."/>
            <person name="Barbe V."/>
            <person name="Bardou P."/>
            <person name="Bechner M."/>
            <person name="Bellec A."/>
            <person name="Berger A."/>
            <person name="Berges H."/>
            <person name="Bidwell S."/>
            <person name="Bisseling T."/>
            <person name="Choisne N."/>
            <person name="Couloux A."/>
            <person name="Denny R."/>
            <person name="Deshpande S."/>
            <person name="Dai X."/>
            <person name="Doyle J.J."/>
            <person name="Dudez A.M."/>
            <person name="Farmer A.D."/>
            <person name="Fouteau S."/>
            <person name="Franken C."/>
            <person name="Gibelin C."/>
            <person name="Gish J."/>
            <person name="Goldstein S."/>
            <person name="Gonzalez A.J."/>
            <person name="Green P.J."/>
            <person name="Hallab A."/>
            <person name="Hartog M."/>
            <person name="Hua A."/>
            <person name="Humphray S.J."/>
            <person name="Jeong D.H."/>
            <person name="Jing Y."/>
            <person name="Jocker A."/>
            <person name="Kenton S.M."/>
            <person name="Kim D.J."/>
            <person name="Klee K."/>
            <person name="Lai H."/>
            <person name="Lang C."/>
            <person name="Lin S."/>
            <person name="Macmil S.L."/>
            <person name="Magdelenat G."/>
            <person name="Matthews L."/>
            <person name="McCorrison J."/>
            <person name="Monaghan E.L."/>
            <person name="Mun J.H."/>
            <person name="Najar F.Z."/>
            <person name="Nicholson C."/>
            <person name="Noirot C."/>
            <person name="O'Bleness M."/>
            <person name="Paule C.R."/>
            <person name="Poulain J."/>
            <person name="Prion F."/>
            <person name="Qin B."/>
            <person name="Qu C."/>
            <person name="Retzel E.F."/>
            <person name="Riddle C."/>
            <person name="Sallet E."/>
            <person name="Samain S."/>
            <person name="Samson N."/>
            <person name="Sanders I."/>
            <person name="Saurat O."/>
            <person name="Scarpelli C."/>
            <person name="Schiex T."/>
            <person name="Segurens B."/>
            <person name="Severin A.J."/>
            <person name="Sherrier D.J."/>
            <person name="Shi R."/>
            <person name="Sims S."/>
            <person name="Singer S.R."/>
            <person name="Sinharoy S."/>
            <person name="Sterck L."/>
            <person name="Viollet A."/>
            <person name="Wang B.B."/>
            <person name="Wang K."/>
            <person name="Wang M."/>
            <person name="Wang X."/>
            <person name="Warfsmann J."/>
            <person name="Weissenbach J."/>
            <person name="White D.D."/>
            <person name="White J.D."/>
            <person name="Wiley G.B."/>
            <person name="Wincker P."/>
            <person name="Xing Y."/>
            <person name="Yang L."/>
            <person name="Yao Z."/>
            <person name="Ying F."/>
            <person name="Zhai J."/>
            <person name="Zhou L."/>
            <person name="Zuber A."/>
            <person name="Denarie J."/>
            <person name="Dixon R.A."/>
            <person name="May G.D."/>
            <person name="Schwartz D.C."/>
            <person name="Rogers J."/>
            <person name="Quetier F."/>
            <person name="Town C.D."/>
            <person name="Roe B.A."/>
        </authorList>
    </citation>
    <scope>NUCLEOTIDE SEQUENCE [LARGE SCALE GENOMIC DNA]</scope>
    <source>
        <strain evidence="1">A17</strain>
        <strain evidence="2 3">cv. Jemalong A17</strain>
    </source>
</reference>